<name>A0A6A5X6M1_9PLEO</name>
<feature type="region of interest" description="Disordered" evidence="1">
    <location>
        <begin position="104"/>
        <end position="127"/>
    </location>
</feature>
<organism evidence="2 3">
    <name type="scientific">Aaosphaeria arxii CBS 175.79</name>
    <dbReference type="NCBI Taxonomy" id="1450172"/>
    <lineage>
        <taxon>Eukaryota</taxon>
        <taxon>Fungi</taxon>
        <taxon>Dikarya</taxon>
        <taxon>Ascomycota</taxon>
        <taxon>Pezizomycotina</taxon>
        <taxon>Dothideomycetes</taxon>
        <taxon>Pleosporomycetidae</taxon>
        <taxon>Pleosporales</taxon>
        <taxon>Pleosporales incertae sedis</taxon>
        <taxon>Aaosphaeria</taxon>
    </lineage>
</organism>
<dbReference type="GeneID" id="54283726"/>
<sequence length="154" mass="17979">MCLFTTTPRHHHDYVVRPINRSPPRHVSHYSAHPPAGTVRLPRGSTTSYREYTRRSSASLDDPHVVEYRRSRSRSRPREIAYYDDGARTSRRSVSVVRERDFRDSRGSFGGRGEEFESRRRSVSFDDSTVDDESTCRVFEDMNDLFFPDRKSTS</sequence>
<dbReference type="OrthoDB" id="3781412at2759"/>
<gene>
    <name evidence="2" type="ORF">BU24DRAFT_415880</name>
</gene>
<protein>
    <submittedName>
        <fullName evidence="2">Uncharacterized protein</fullName>
    </submittedName>
</protein>
<dbReference type="AlphaFoldDB" id="A0A6A5X6M1"/>
<evidence type="ECO:0000313" key="2">
    <source>
        <dbReference type="EMBL" id="KAF2008526.1"/>
    </source>
</evidence>
<accession>A0A6A5X6M1</accession>
<dbReference type="EMBL" id="ML978083">
    <property type="protein sequence ID" value="KAF2008526.1"/>
    <property type="molecule type" value="Genomic_DNA"/>
</dbReference>
<dbReference type="RefSeq" id="XP_033376865.1">
    <property type="nucleotide sequence ID" value="XM_033526329.1"/>
</dbReference>
<feature type="compositionally biased region" description="Basic and acidic residues" evidence="1">
    <location>
        <begin position="104"/>
        <end position="124"/>
    </location>
</feature>
<keyword evidence="3" id="KW-1185">Reference proteome</keyword>
<dbReference type="Proteomes" id="UP000799778">
    <property type="component" value="Unassembled WGS sequence"/>
</dbReference>
<evidence type="ECO:0000313" key="3">
    <source>
        <dbReference type="Proteomes" id="UP000799778"/>
    </source>
</evidence>
<evidence type="ECO:0000256" key="1">
    <source>
        <dbReference type="SAM" id="MobiDB-lite"/>
    </source>
</evidence>
<feature type="region of interest" description="Disordered" evidence="1">
    <location>
        <begin position="16"/>
        <end position="61"/>
    </location>
</feature>
<feature type="compositionally biased region" description="Polar residues" evidence="1">
    <location>
        <begin position="44"/>
        <end position="59"/>
    </location>
</feature>
<reference evidence="2" key="1">
    <citation type="journal article" date="2020" name="Stud. Mycol.">
        <title>101 Dothideomycetes genomes: a test case for predicting lifestyles and emergence of pathogens.</title>
        <authorList>
            <person name="Haridas S."/>
            <person name="Albert R."/>
            <person name="Binder M."/>
            <person name="Bloem J."/>
            <person name="Labutti K."/>
            <person name="Salamov A."/>
            <person name="Andreopoulos B."/>
            <person name="Baker S."/>
            <person name="Barry K."/>
            <person name="Bills G."/>
            <person name="Bluhm B."/>
            <person name="Cannon C."/>
            <person name="Castanera R."/>
            <person name="Culley D."/>
            <person name="Daum C."/>
            <person name="Ezra D."/>
            <person name="Gonzalez J."/>
            <person name="Henrissat B."/>
            <person name="Kuo A."/>
            <person name="Liang C."/>
            <person name="Lipzen A."/>
            <person name="Lutzoni F."/>
            <person name="Magnuson J."/>
            <person name="Mondo S."/>
            <person name="Nolan M."/>
            <person name="Ohm R."/>
            <person name="Pangilinan J."/>
            <person name="Park H.-J."/>
            <person name="Ramirez L."/>
            <person name="Alfaro M."/>
            <person name="Sun H."/>
            <person name="Tritt A."/>
            <person name="Yoshinaga Y."/>
            <person name="Zwiers L.-H."/>
            <person name="Turgeon B."/>
            <person name="Goodwin S."/>
            <person name="Spatafora J."/>
            <person name="Crous P."/>
            <person name="Grigoriev I."/>
        </authorList>
    </citation>
    <scope>NUCLEOTIDE SEQUENCE</scope>
    <source>
        <strain evidence="2">CBS 175.79</strain>
    </source>
</reference>
<proteinExistence type="predicted"/>